<name>A0A510XR50_9GAMM</name>
<organism evidence="1 2">
    <name type="scientific">Pseudoalteromonas espejiana</name>
    <dbReference type="NCBI Taxonomy" id="28107"/>
    <lineage>
        <taxon>Bacteria</taxon>
        <taxon>Pseudomonadati</taxon>
        <taxon>Pseudomonadota</taxon>
        <taxon>Gammaproteobacteria</taxon>
        <taxon>Alteromonadales</taxon>
        <taxon>Pseudoalteromonadaceae</taxon>
        <taxon>Pseudoalteromonas</taxon>
    </lineage>
</organism>
<protein>
    <recommendedName>
        <fullName evidence="3">Lipoprotein</fullName>
    </recommendedName>
</protein>
<accession>A0A510XR50</accession>
<evidence type="ECO:0000313" key="1">
    <source>
        <dbReference type="EMBL" id="GEK53506.1"/>
    </source>
</evidence>
<comment type="caution">
    <text evidence="1">The sequence shown here is derived from an EMBL/GenBank/DDBJ whole genome shotgun (WGS) entry which is preliminary data.</text>
</comment>
<dbReference type="OrthoDB" id="6306411at2"/>
<dbReference type="RefSeq" id="WP_089347403.1">
    <property type="nucleotide sequence ID" value="NZ_BJUM01000003.1"/>
</dbReference>
<evidence type="ECO:0008006" key="3">
    <source>
        <dbReference type="Google" id="ProtNLM"/>
    </source>
</evidence>
<sequence>MFKKLLPLSVALAISGCGGSSDSNEDEAVVISVASTSTVNFYVPQWQSAKGTLNQLDSQGNVIDSVAVDNINTASVSVSPLNFYTFEFVPDDSALPCPRFTGCGRTLRGDVNDLNENRIIDFEEITGVSLNYAARAYVAPGVNEVFFSPMSSVITENNYDATLASLAASPFYQLTHSNLSNTLEAEVVANAFTYGAIVAGVSVEGFDLSTAFDDFITEQADTSAWQTYSSIADQYLADNLYSEQGNGLIQSVAGQVKQTVASVTTFKNWQQKTETEQQLESRELLEDVRDALGVVRLQDSTYADDLDAKLVELESALDDDTQQAITVLANVINEVLINYSPLAEVSASEGQYTLRELDITYSTSPYEWVITGTYDGLPVNIDMSIPTFRVSGVLGDKIEGVMSASVINGDTSLNVDVSELLVEFDGIDSQSELLPDAQTGIANITTDVVIVKPSGELSGELSLDIERFVSAFAEEVTSLSAFDFSGQFQSDIQTTPFHITALEASPLTGDENDDLMFGLELALPLGGASDFSLAYVGDVVDLSQLTSTDVFVSIQQKALDLRIREVNSNISLTAKGENGRWLDVKQSGSNYSGGLYVGDTKIADVTAVRGIPGVLFPNGDFESVF</sequence>
<reference evidence="1 2" key="1">
    <citation type="submission" date="2019-07" db="EMBL/GenBank/DDBJ databases">
        <title>Whole genome shotgun sequence of Pseudoalteromonas espejiana NBRC 102222.</title>
        <authorList>
            <person name="Hosoyama A."/>
            <person name="Uohara A."/>
            <person name="Ohji S."/>
            <person name="Ichikawa N."/>
        </authorList>
    </citation>
    <scope>NUCLEOTIDE SEQUENCE [LARGE SCALE GENOMIC DNA]</scope>
    <source>
        <strain evidence="1 2">NBRC 102222</strain>
    </source>
</reference>
<proteinExistence type="predicted"/>
<dbReference type="PROSITE" id="PS51257">
    <property type="entry name" value="PROKAR_LIPOPROTEIN"/>
    <property type="match status" value="1"/>
</dbReference>
<evidence type="ECO:0000313" key="2">
    <source>
        <dbReference type="Proteomes" id="UP000321419"/>
    </source>
</evidence>
<gene>
    <name evidence="1" type="ORF">PES01_03510</name>
</gene>
<dbReference type="Proteomes" id="UP000321419">
    <property type="component" value="Unassembled WGS sequence"/>
</dbReference>
<dbReference type="AlphaFoldDB" id="A0A510XR50"/>
<keyword evidence="2" id="KW-1185">Reference proteome</keyword>
<dbReference type="EMBL" id="BJUM01000003">
    <property type="protein sequence ID" value="GEK53506.1"/>
    <property type="molecule type" value="Genomic_DNA"/>
</dbReference>